<dbReference type="RefSeq" id="WP_323356160.1">
    <property type="nucleotide sequence ID" value="NZ_JAYGHY010000012.1"/>
</dbReference>
<reference evidence="1 2" key="1">
    <citation type="submission" date="2023-12" db="EMBL/GenBank/DDBJ databases">
        <title>Baltic Sea Cyanobacteria.</title>
        <authorList>
            <person name="Delbaje E."/>
            <person name="Fewer D.P."/>
            <person name="Shishido T.K."/>
        </authorList>
    </citation>
    <scope>NUCLEOTIDE SEQUENCE [LARGE SCALE GENOMIC DNA]</scope>
    <source>
        <strain evidence="1 2">UHCC 0281</strain>
    </source>
</reference>
<gene>
    <name evidence="1" type="ORF">VB739_05830</name>
</gene>
<accession>A0ABU5SUN6</accession>
<comment type="caution">
    <text evidence="1">The sequence shown here is derived from an EMBL/GenBank/DDBJ whole genome shotgun (WGS) entry which is preliminary data.</text>
</comment>
<evidence type="ECO:0000313" key="2">
    <source>
        <dbReference type="Proteomes" id="UP001302329"/>
    </source>
</evidence>
<sequence length="285" mass="32593">MIRVLPKRVQLATCYRQLNGAAPDLRHPTLLSERILHRILTDRDPLLRTFCDKIAAKQWIAARIGSGHTPTTLAVADSVEALKALPLPDRWMLKASHGSGWFQLVDSTTHPFDEEVMEQARIWLDSDYADTFQEWGYLKLPRRLLAEELLSFASRPCTEMSAFCFRGRVRGIRLHRSESAHIAHRGSQRHLPRSKELFLDETLQPLPLLRPQFDHCPELAATDQKELQTFLALARELSSDTPFLRVDGYLSDKGVLVGELTNYPGAGLMLHMPRQWDAWFGAFWD</sequence>
<keyword evidence="2" id="KW-1185">Reference proteome</keyword>
<dbReference type="InterPro" id="IPR029465">
    <property type="entry name" value="ATPgrasp_TupA"/>
</dbReference>
<dbReference type="EMBL" id="JAYGHY010000012">
    <property type="protein sequence ID" value="MEA5442067.1"/>
    <property type="molecule type" value="Genomic_DNA"/>
</dbReference>
<protein>
    <submittedName>
        <fullName evidence="1">ATP-grasp fold amidoligase family protein</fullName>
    </submittedName>
</protein>
<proteinExistence type="predicted"/>
<organism evidence="1 2">
    <name type="scientific">Cyanobium gracile UHCC 0281</name>
    <dbReference type="NCBI Taxonomy" id="3110309"/>
    <lineage>
        <taxon>Bacteria</taxon>
        <taxon>Bacillati</taxon>
        <taxon>Cyanobacteriota</taxon>
        <taxon>Cyanophyceae</taxon>
        <taxon>Synechococcales</taxon>
        <taxon>Prochlorococcaceae</taxon>
        <taxon>Cyanobium</taxon>
    </lineage>
</organism>
<name>A0ABU5SUN6_9CYAN</name>
<dbReference type="Proteomes" id="UP001302329">
    <property type="component" value="Unassembled WGS sequence"/>
</dbReference>
<evidence type="ECO:0000313" key="1">
    <source>
        <dbReference type="EMBL" id="MEA5442067.1"/>
    </source>
</evidence>
<dbReference type="Pfam" id="PF14305">
    <property type="entry name" value="ATPgrasp_TupA"/>
    <property type="match status" value="1"/>
</dbReference>